<gene>
    <name evidence="1" type="ORF">ACFOD6_12600</name>
</gene>
<keyword evidence="2" id="KW-1185">Reference proteome</keyword>
<organism evidence="1 2">
    <name type="scientific">Tabrizicola soli</name>
    <dbReference type="NCBI Taxonomy" id="2185115"/>
    <lineage>
        <taxon>Bacteria</taxon>
        <taxon>Pseudomonadati</taxon>
        <taxon>Pseudomonadota</taxon>
        <taxon>Alphaproteobacteria</taxon>
        <taxon>Rhodobacterales</taxon>
        <taxon>Paracoccaceae</taxon>
        <taxon>Tabrizicola</taxon>
    </lineage>
</organism>
<comment type="caution">
    <text evidence="1">The sequence shown here is derived from an EMBL/GenBank/DDBJ whole genome shotgun (WGS) entry which is preliminary data.</text>
</comment>
<proteinExistence type="predicted"/>
<accession>A0ABV7DVY6</accession>
<dbReference type="InterPro" id="IPR006522">
    <property type="entry name" value="Phage_virion_morphogenesis"/>
</dbReference>
<dbReference type="RefSeq" id="WP_197646064.1">
    <property type="nucleotide sequence ID" value="NZ_JAEACP010000016.1"/>
</dbReference>
<dbReference type="EMBL" id="JBHRSM010000022">
    <property type="protein sequence ID" value="MFC3086885.1"/>
    <property type="molecule type" value="Genomic_DNA"/>
</dbReference>
<protein>
    <submittedName>
        <fullName evidence="1">Phage virion morphogenesis protein</fullName>
    </submittedName>
</protein>
<dbReference type="NCBIfam" id="TIGR01635">
    <property type="entry name" value="tail_comp_S"/>
    <property type="match status" value="1"/>
</dbReference>
<reference evidence="2" key="1">
    <citation type="journal article" date="2019" name="Int. J. Syst. Evol. Microbiol.">
        <title>The Global Catalogue of Microorganisms (GCM) 10K type strain sequencing project: providing services to taxonomists for standard genome sequencing and annotation.</title>
        <authorList>
            <consortium name="The Broad Institute Genomics Platform"/>
            <consortium name="The Broad Institute Genome Sequencing Center for Infectious Disease"/>
            <person name="Wu L."/>
            <person name="Ma J."/>
        </authorList>
    </citation>
    <scope>NUCLEOTIDE SEQUENCE [LARGE SCALE GENOMIC DNA]</scope>
    <source>
        <strain evidence="2">KCTC 62102</strain>
    </source>
</reference>
<dbReference type="Pfam" id="PF05069">
    <property type="entry name" value="Phage_tail_S"/>
    <property type="match status" value="1"/>
</dbReference>
<sequence>MSGISIRINLDGASANLDAILRHMADIRPFYRSIGNHMVKSASDNFHAESGPDGTPWTPLKPATIRAHAKNFRSALSILRDRGLLAGSIKFEVEADRLRVGAVAPYAAIHQLGGTIQKAEAKRRVAGRRFATRDERPDGAEVPIRAHTITIPARPFLGLGSRDLDVITADAEDWLTR</sequence>
<evidence type="ECO:0000313" key="2">
    <source>
        <dbReference type="Proteomes" id="UP001595445"/>
    </source>
</evidence>
<dbReference type="Proteomes" id="UP001595445">
    <property type="component" value="Unassembled WGS sequence"/>
</dbReference>
<name>A0ABV7DVY6_9RHOB</name>
<evidence type="ECO:0000313" key="1">
    <source>
        <dbReference type="EMBL" id="MFC3086885.1"/>
    </source>
</evidence>